<feature type="compositionally biased region" description="Polar residues" evidence="5">
    <location>
        <begin position="159"/>
        <end position="171"/>
    </location>
</feature>
<dbReference type="PROSITE" id="PS51360">
    <property type="entry name" value="PLUS3"/>
    <property type="match status" value="1"/>
</dbReference>
<feature type="region of interest" description="Disordered" evidence="5">
    <location>
        <begin position="222"/>
        <end position="253"/>
    </location>
</feature>
<evidence type="ECO:0000256" key="1">
    <source>
        <dbReference type="ARBA" id="ARBA00004123"/>
    </source>
</evidence>
<feature type="compositionally biased region" description="Basic and acidic residues" evidence="5">
    <location>
        <begin position="68"/>
        <end position="82"/>
    </location>
</feature>
<reference evidence="7 8" key="1">
    <citation type="journal article" date="2019" name="Plant Biotechnol. J.">
        <title>The red bayberry genome and genetic basis of sex determination.</title>
        <authorList>
            <person name="Jia H.M."/>
            <person name="Jia H.J."/>
            <person name="Cai Q.L."/>
            <person name="Wang Y."/>
            <person name="Zhao H.B."/>
            <person name="Yang W.F."/>
            <person name="Wang G.Y."/>
            <person name="Li Y.H."/>
            <person name="Zhan D.L."/>
            <person name="Shen Y.T."/>
            <person name="Niu Q.F."/>
            <person name="Chang L."/>
            <person name="Qiu J."/>
            <person name="Zhao L."/>
            <person name="Xie H.B."/>
            <person name="Fu W.Y."/>
            <person name="Jin J."/>
            <person name="Li X.W."/>
            <person name="Jiao Y."/>
            <person name="Zhou C.C."/>
            <person name="Tu T."/>
            <person name="Chai C.Y."/>
            <person name="Gao J.L."/>
            <person name="Fan L.J."/>
            <person name="van de Weg E."/>
            <person name="Wang J.Y."/>
            <person name="Gao Z.S."/>
        </authorList>
    </citation>
    <scope>NUCLEOTIDE SEQUENCE [LARGE SCALE GENOMIC DNA]</scope>
    <source>
        <tissue evidence="7">Leaves</tissue>
    </source>
</reference>
<dbReference type="GO" id="GO:0003677">
    <property type="term" value="F:DNA binding"/>
    <property type="evidence" value="ECO:0007669"/>
    <property type="project" value="InterPro"/>
</dbReference>
<keyword evidence="4" id="KW-0539">Nucleus</keyword>
<dbReference type="EMBL" id="RXIC02000158">
    <property type="protein sequence ID" value="KAB1200484.1"/>
    <property type="molecule type" value="Genomic_DNA"/>
</dbReference>
<accession>A0A6A1UJ12</accession>
<dbReference type="InterPro" id="IPR004343">
    <property type="entry name" value="Plus-3_dom"/>
</dbReference>
<evidence type="ECO:0000259" key="6">
    <source>
        <dbReference type="PROSITE" id="PS51360"/>
    </source>
</evidence>
<dbReference type="InterPro" id="IPR036128">
    <property type="entry name" value="Plus3-like_sf"/>
</dbReference>
<proteinExistence type="predicted"/>
<dbReference type="Gene3D" id="3.90.70.200">
    <property type="entry name" value="Plus-3 domain"/>
    <property type="match status" value="1"/>
</dbReference>
<sequence length="658" mass="72948">MADLENLLLEAAGRSNAAGRNQNRLPSSRTCHEASYSDGDSDSRDENSDDEDGYASRKPVGSQIPLKKRLDPADRDNEHGGQEEGNYNTEDNSSNESDVGSDLYKDEDDWQRLSEMTELEREMILSERASKKNDKVLKEKLRSKREMARSALSGKGTPSLPSSGRVRTSARSAEKAAAKYDVLSELKAKRLKQLDSQAHHKFNDALRGSSDSHSISPDKWKAFTAANPSGTSQNGSVSRSESGDEDSTVDGGLVDSDEDWGMTHLELPTFEDIREITIRRSNLAKWFMEPFFEELIVGCFVRIGIGTSNMGAIYRLCLVQGVNATSHDRQYKLEGKTTHKYLNCVWGSESTTAQWQMAMVSDSPPAEEEFRQWVREVEQSGGKMPRKQDVLEKRETLKKPNTYIYSAATVKQMLQEKKDTSRRPLNIAVEKDRLRRELEVADCKQDKVEVERIKSRLLELKASQMAQEKDAKAIRLAEINRKNRVENFKNASVSKPLPKSLKAGETGYDPFSRRWTRSSNYYDAKPSGGNVAAMADGGTAGDKNGAGSKVMAEAGREATAAALEAAAGRGKLVDTSAPVDKGTESNVLHNFELPISLTALQNFGGPRGAPLGFLARKQKIEATVGCRVPENDGRRHVLTLTVSDYKRRRGLLECDNHS</sequence>
<feature type="domain" description="Plus3" evidence="6">
    <location>
        <begin position="267"/>
        <end position="402"/>
    </location>
</feature>
<protein>
    <recommendedName>
        <fullName evidence="6">Plus3 domain-containing protein</fullName>
    </recommendedName>
</protein>
<dbReference type="AlphaFoldDB" id="A0A6A1UJ12"/>
<feature type="region of interest" description="Disordered" evidence="5">
    <location>
        <begin position="1"/>
        <end position="109"/>
    </location>
</feature>
<comment type="subcellular location">
    <subcellularLocation>
        <location evidence="1">Nucleus</location>
    </subcellularLocation>
</comment>
<gene>
    <name evidence="7" type="ORF">CJ030_MR0G007111</name>
</gene>
<feature type="region of interest" description="Disordered" evidence="5">
    <location>
        <begin position="122"/>
        <end position="178"/>
    </location>
</feature>
<evidence type="ECO:0000256" key="3">
    <source>
        <dbReference type="ARBA" id="ARBA00023163"/>
    </source>
</evidence>
<name>A0A6A1UJ12_9ROSI</name>
<dbReference type="PANTHER" id="PTHR13115">
    <property type="entry name" value="RNA POLYMERASE-ASSOCIATED PROTEIN RTF1 HOMOLOG"/>
    <property type="match status" value="1"/>
</dbReference>
<feature type="compositionally biased region" description="Polar residues" evidence="5">
    <location>
        <begin position="18"/>
        <end position="29"/>
    </location>
</feature>
<comment type="caution">
    <text evidence="7">The sequence shown here is derived from an EMBL/GenBank/DDBJ whole genome shotgun (WGS) entry which is preliminary data.</text>
</comment>
<keyword evidence="8" id="KW-1185">Reference proteome</keyword>
<dbReference type="Proteomes" id="UP000516437">
    <property type="component" value="Unassembled WGS sequence"/>
</dbReference>
<dbReference type="SUPFAM" id="SSF159042">
    <property type="entry name" value="Plus3-like"/>
    <property type="match status" value="1"/>
</dbReference>
<dbReference type="PANTHER" id="PTHR13115:SF8">
    <property type="entry name" value="RNA POLYMERASE-ASSOCIATED PROTEIN RTF1 HOMOLOG"/>
    <property type="match status" value="1"/>
</dbReference>
<dbReference type="GO" id="GO:1990269">
    <property type="term" value="F:RNA polymerase II C-terminal domain phosphoserine binding"/>
    <property type="evidence" value="ECO:0007669"/>
    <property type="project" value="TreeGrafter"/>
</dbReference>
<evidence type="ECO:0000256" key="5">
    <source>
        <dbReference type="SAM" id="MobiDB-lite"/>
    </source>
</evidence>
<dbReference type="Pfam" id="PF03126">
    <property type="entry name" value="Plus-3"/>
    <property type="match status" value="1"/>
</dbReference>
<evidence type="ECO:0000256" key="2">
    <source>
        <dbReference type="ARBA" id="ARBA00023015"/>
    </source>
</evidence>
<dbReference type="OrthoDB" id="166375at2759"/>
<evidence type="ECO:0000256" key="4">
    <source>
        <dbReference type="ARBA" id="ARBA00023242"/>
    </source>
</evidence>
<feature type="compositionally biased region" description="Basic and acidic residues" evidence="5">
    <location>
        <begin position="122"/>
        <end position="148"/>
    </location>
</feature>
<feature type="compositionally biased region" description="Polar residues" evidence="5">
    <location>
        <begin position="85"/>
        <end position="98"/>
    </location>
</feature>
<keyword evidence="2" id="KW-0805">Transcription regulation</keyword>
<dbReference type="FunFam" id="3.90.70.200:FF:000003">
    <property type="entry name" value="RNA polymerase-associated protein RTF1"/>
    <property type="match status" value="1"/>
</dbReference>
<keyword evidence="3" id="KW-0804">Transcription</keyword>
<evidence type="ECO:0000313" key="7">
    <source>
        <dbReference type="EMBL" id="KAB1200484.1"/>
    </source>
</evidence>
<organism evidence="7 8">
    <name type="scientific">Morella rubra</name>
    <name type="common">Chinese bayberry</name>
    <dbReference type="NCBI Taxonomy" id="262757"/>
    <lineage>
        <taxon>Eukaryota</taxon>
        <taxon>Viridiplantae</taxon>
        <taxon>Streptophyta</taxon>
        <taxon>Embryophyta</taxon>
        <taxon>Tracheophyta</taxon>
        <taxon>Spermatophyta</taxon>
        <taxon>Magnoliopsida</taxon>
        <taxon>eudicotyledons</taxon>
        <taxon>Gunneridae</taxon>
        <taxon>Pentapetalae</taxon>
        <taxon>rosids</taxon>
        <taxon>fabids</taxon>
        <taxon>Fagales</taxon>
        <taxon>Myricaceae</taxon>
        <taxon>Morella</taxon>
    </lineage>
</organism>
<evidence type="ECO:0000313" key="8">
    <source>
        <dbReference type="Proteomes" id="UP000516437"/>
    </source>
</evidence>
<dbReference type="GO" id="GO:0016593">
    <property type="term" value="C:Cdc73/Paf1 complex"/>
    <property type="evidence" value="ECO:0007669"/>
    <property type="project" value="TreeGrafter"/>
</dbReference>
<dbReference type="SMART" id="SM00719">
    <property type="entry name" value="Plus3"/>
    <property type="match status" value="1"/>
</dbReference>
<feature type="compositionally biased region" description="Polar residues" evidence="5">
    <location>
        <begin position="226"/>
        <end position="240"/>
    </location>
</feature>